<dbReference type="EMBL" id="JABANO010013575">
    <property type="protein sequence ID" value="KAF4739980.1"/>
    <property type="molecule type" value="Genomic_DNA"/>
</dbReference>
<name>A0A7J6Q387_PEROL</name>
<dbReference type="EMBL" id="JABANM010032434">
    <property type="protein sequence ID" value="KAF4702949.1"/>
    <property type="molecule type" value="Genomic_DNA"/>
</dbReference>
<protein>
    <submittedName>
        <fullName evidence="2">Uncharacterized protein</fullName>
    </submittedName>
</protein>
<comment type="caution">
    <text evidence="2">The sequence shown here is derived from an EMBL/GenBank/DDBJ whole genome shotgun (WGS) entry which is preliminary data.</text>
</comment>
<gene>
    <name evidence="2" type="ORF">FOZ62_012761</name>
    <name evidence="3" type="ORF">FOZ63_023443</name>
</gene>
<proteinExistence type="predicted"/>
<keyword evidence="4" id="KW-1185">Reference proteome</keyword>
<dbReference type="Proteomes" id="UP000553632">
    <property type="component" value="Unassembled WGS sequence"/>
</dbReference>
<accession>A0A7J6Q387</accession>
<dbReference type="AlphaFoldDB" id="A0A7J6Q387"/>
<dbReference type="Proteomes" id="UP000574390">
    <property type="component" value="Unassembled WGS sequence"/>
</dbReference>
<organism evidence="2 5">
    <name type="scientific">Perkinsus olseni</name>
    <name type="common">Perkinsus atlanticus</name>
    <dbReference type="NCBI Taxonomy" id="32597"/>
    <lineage>
        <taxon>Eukaryota</taxon>
        <taxon>Sar</taxon>
        <taxon>Alveolata</taxon>
        <taxon>Perkinsozoa</taxon>
        <taxon>Perkinsea</taxon>
        <taxon>Perkinsida</taxon>
        <taxon>Perkinsidae</taxon>
        <taxon>Perkinsus</taxon>
    </lineage>
</organism>
<feature type="compositionally biased region" description="Basic and acidic residues" evidence="1">
    <location>
        <begin position="65"/>
        <end position="75"/>
    </location>
</feature>
<feature type="region of interest" description="Disordered" evidence="1">
    <location>
        <begin position="52"/>
        <end position="88"/>
    </location>
</feature>
<evidence type="ECO:0000256" key="1">
    <source>
        <dbReference type="SAM" id="MobiDB-lite"/>
    </source>
</evidence>
<reference evidence="4 5" key="1">
    <citation type="submission" date="2020-04" db="EMBL/GenBank/DDBJ databases">
        <title>Perkinsus olseni comparative genomics.</title>
        <authorList>
            <person name="Bogema D.R."/>
        </authorList>
    </citation>
    <scope>NUCLEOTIDE SEQUENCE [LARGE SCALE GENOMIC DNA]</scope>
    <source>
        <strain evidence="2">ATCC PRA-205</strain>
        <strain evidence="3 4">ATCC PRA-207</strain>
    </source>
</reference>
<evidence type="ECO:0000313" key="3">
    <source>
        <dbReference type="EMBL" id="KAF4739980.1"/>
    </source>
</evidence>
<evidence type="ECO:0000313" key="2">
    <source>
        <dbReference type="EMBL" id="KAF4702949.1"/>
    </source>
</evidence>
<evidence type="ECO:0000313" key="4">
    <source>
        <dbReference type="Proteomes" id="UP000553632"/>
    </source>
</evidence>
<evidence type="ECO:0000313" key="5">
    <source>
        <dbReference type="Proteomes" id="UP000574390"/>
    </source>
</evidence>
<feature type="compositionally biased region" description="Low complexity" evidence="1">
    <location>
        <begin position="52"/>
        <end position="64"/>
    </location>
</feature>
<sequence length="124" mass="13652">MSTKAAGIAPWSKFNSSVVTTRRACEPFKSFQRFSSTLPGSFLDVAVDSVPPSELEESSSAVSTTEREALRERSENQTCIDSESARKHSLVTERTSGILCAEKWDCCTLYEVRGKLLLTSRPNA</sequence>